<dbReference type="WBParaSite" id="jg17404">
    <property type="protein sequence ID" value="jg17404"/>
    <property type="gene ID" value="jg17404"/>
</dbReference>
<sequence>MDVEKICIKIPILGPLKSGKTSIANYLADSDDSISNKEYRPTQGVRIVEFESNQLELEGERVNAEVELWDCSGDRRFETCWPAIRHHSNGAIFVCNPEEHNGSDLLIWYNEFALKTGIRPKNLMCLLHRQSTERIDGESSIAEFRLPMEMGDITCLPLTLSEMAKNSDWNSTISCVKSLPTHKLTIINLHSGR</sequence>
<organism evidence="1 2">
    <name type="scientific">Ditylenchus dipsaci</name>
    <dbReference type="NCBI Taxonomy" id="166011"/>
    <lineage>
        <taxon>Eukaryota</taxon>
        <taxon>Metazoa</taxon>
        <taxon>Ecdysozoa</taxon>
        <taxon>Nematoda</taxon>
        <taxon>Chromadorea</taxon>
        <taxon>Rhabditida</taxon>
        <taxon>Tylenchina</taxon>
        <taxon>Tylenchomorpha</taxon>
        <taxon>Sphaerularioidea</taxon>
        <taxon>Anguinidae</taxon>
        <taxon>Anguininae</taxon>
        <taxon>Ditylenchus</taxon>
    </lineage>
</organism>
<name>A0A915D912_9BILA</name>
<dbReference type="Proteomes" id="UP000887574">
    <property type="component" value="Unplaced"/>
</dbReference>
<protein>
    <submittedName>
        <fullName evidence="2">Intraflagellar transport protein 22 homolog</fullName>
    </submittedName>
</protein>
<dbReference type="SUPFAM" id="SSF52540">
    <property type="entry name" value="P-loop containing nucleoside triphosphate hydrolases"/>
    <property type="match status" value="1"/>
</dbReference>
<dbReference type="AlphaFoldDB" id="A0A915D912"/>
<accession>A0A915D912</accession>
<proteinExistence type="predicted"/>
<reference evidence="2" key="1">
    <citation type="submission" date="2022-11" db="UniProtKB">
        <authorList>
            <consortium name="WormBaseParasite"/>
        </authorList>
    </citation>
    <scope>IDENTIFICATION</scope>
</reference>
<evidence type="ECO:0000313" key="1">
    <source>
        <dbReference type="Proteomes" id="UP000887574"/>
    </source>
</evidence>
<evidence type="ECO:0000313" key="2">
    <source>
        <dbReference type="WBParaSite" id="jg17404"/>
    </source>
</evidence>
<dbReference type="Pfam" id="PF08477">
    <property type="entry name" value="Roc"/>
    <property type="match status" value="1"/>
</dbReference>
<keyword evidence="1" id="KW-1185">Reference proteome</keyword>
<dbReference type="InterPro" id="IPR027417">
    <property type="entry name" value="P-loop_NTPase"/>
</dbReference>
<dbReference type="Gene3D" id="3.40.50.300">
    <property type="entry name" value="P-loop containing nucleotide triphosphate hydrolases"/>
    <property type="match status" value="1"/>
</dbReference>